<dbReference type="Proteomes" id="UP001151760">
    <property type="component" value="Unassembled WGS sequence"/>
</dbReference>
<evidence type="ECO:0000313" key="3">
    <source>
        <dbReference type="EMBL" id="GJT64963.1"/>
    </source>
</evidence>
<reference evidence="3" key="1">
    <citation type="journal article" date="2022" name="Int. J. Mol. Sci.">
        <title>Draft Genome of Tanacetum Coccineum: Genomic Comparison of Closely Related Tanacetum-Family Plants.</title>
        <authorList>
            <person name="Yamashiro T."/>
            <person name="Shiraishi A."/>
            <person name="Nakayama K."/>
            <person name="Satake H."/>
        </authorList>
    </citation>
    <scope>NUCLEOTIDE SEQUENCE</scope>
</reference>
<gene>
    <name evidence="3" type="ORF">Tco_1016443</name>
</gene>
<reference evidence="3" key="2">
    <citation type="submission" date="2022-01" db="EMBL/GenBank/DDBJ databases">
        <authorList>
            <person name="Yamashiro T."/>
            <person name="Shiraishi A."/>
            <person name="Satake H."/>
            <person name="Nakayama K."/>
        </authorList>
    </citation>
    <scope>NUCLEOTIDE SEQUENCE</scope>
</reference>
<accession>A0ABQ5FNP4</accession>
<proteinExistence type="predicted"/>
<keyword evidence="3" id="KW-0548">Nucleotidyltransferase</keyword>
<sequence length="654" mass="75951">MALQMEFYKPSTGNEIEQVYHKDDLSLMDVKNTSSRQLCCMLDSSIRDVREKKKTIVTTMELINRLMEEVEKEEKAAEKAKEETAWSSLDILAKVEECKQTLLQAQEANNMVLVEKLNAEKDVLATKMEVLRGRVTNMLDDENRSLDLLNKMRTSLELRLKSALTEKELAFRNKEENEYVLAYHENQIEMAVEEYHRLKEETFENNKKILDDRHQSVEMLHEEISDKFKDVNLIKEGVDPSVPLLTYDSTRSSLKKLEENKNVVAAITEEPQAMLSEGSVDLKSTIKSNDCGENHKSIVEFKKSADTDNRKEAGANDIQLTNGDMSDILEVEPLLSKNSNSSSLEKPKERKNVAAAMTEEPKELLMESSVTLKSTIKSNDCGEKSKSEAKINALKVDSNEWKVTETIEYIEGRIIEAVEFIRAVIIILALLWFAAMFCWKICRLLVQDVNLVPVSDRWKWSLKNLGDFSVASVRKMLDDKMLPDVTTKTRWIKLVPIKVNVHAWKVKIDSLPTRFNISRRGMDIESITCSICDNEVESSSHLFFKCNMVRDIIRKITRWWDITYKEADSYEDWLNWLVNLRLSSNYKQALEGVFYVMWWHVWQYRNKYIFEAVSSPKAMIFEDIVSRSFYWCRNRCKASFSWNDWLKNPYLVAL</sequence>
<protein>
    <submittedName>
        <fullName evidence="3">RNA-directed DNA polymerase, eukaryota</fullName>
    </submittedName>
</protein>
<evidence type="ECO:0000259" key="2">
    <source>
        <dbReference type="Pfam" id="PF13966"/>
    </source>
</evidence>
<dbReference type="PANTHER" id="PTHR48459:SF1">
    <property type="entry name" value="CUE DOMAIN-CONTAINING PROTEIN"/>
    <property type="match status" value="1"/>
</dbReference>
<evidence type="ECO:0000256" key="1">
    <source>
        <dbReference type="SAM" id="Coils"/>
    </source>
</evidence>
<keyword evidence="3" id="KW-0695">RNA-directed DNA polymerase</keyword>
<keyword evidence="1" id="KW-0175">Coiled coil</keyword>
<keyword evidence="4" id="KW-1185">Reference proteome</keyword>
<dbReference type="EMBL" id="BQNB010017592">
    <property type="protein sequence ID" value="GJT64963.1"/>
    <property type="molecule type" value="Genomic_DNA"/>
</dbReference>
<evidence type="ECO:0000313" key="4">
    <source>
        <dbReference type="Proteomes" id="UP001151760"/>
    </source>
</evidence>
<organism evidence="3 4">
    <name type="scientific">Tanacetum coccineum</name>
    <dbReference type="NCBI Taxonomy" id="301880"/>
    <lineage>
        <taxon>Eukaryota</taxon>
        <taxon>Viridiplantae</taxon>
        <taxon>Streptophyta</taxon>
        <taxon>Embryophyta</taxon>
        <taxon>Tracheophyta</taxon>
        <taxon>Spermatophyta</taxon>
        <taxon>Magnoliopsida</taxon>
        <taxon>eudicotyledons</taxon>
        <taxon>Gunneridae</taxon>
        <taxon>Pentapetalae</taxon>
        <taxon>asterids</taxon>
        <taxon>campanulids</taxon>
        <taxon>Asterales</taxon>
        <taxon>Asteraceae</taxon>
        <taxon>Asteroideae</taxon>
        <taxon>Anthemideae</taxon>
        <taxon>Anthemidinae</taxon>
        <taxon>Tanacetum</taxon>
    </lineage>
</organism>
<comment type="caution">
    <text evidence="3">The sequence shown here is derived from an EMBL/GenBank/DDBJ whole genome shotgun (WGS) entry which is preliminary data.</text>
</comment>
<feature type="domain" description="Reverse transcriptase zinc-binding" evidence="2">
    <location>
        <begin position="468"/>
        <end position="551"/>
    </location>
</feature>
<dbReference type="PANTHER" id="PTHR48459">
    <property type="entry name" value="CUE DOMAIN-CONTAINING PROTEIN"/>
    <property type="match status" value="1"/>
</dbReference>
<feature type="coiled-coil region" evidence="1">
    <location>
        <begin position="56"/>
        <end position="83"/>
    </location>
</feature>
<dbReference type="GO" id="GO:0003964">
    <property type="term" value="F:RNA-directed DNA polymerase activity"/>
    <property type="evidence" value="ECO:0007669"/>
    <property type="project" value="UniProtKB-KW"/>
</dbReference>
<keyword evidence="3" id="KW-0808">Transferase</keyword>
<dbReference type="Pfam" id="PF13966">
    <property type="entry name" value="zf-RVT"/>
    <property type="match status" value="1"/>
</dbReference>
<name>A0ABQ5FNP4_9ASTR</name>
<dbReference type="InterPro" id="IPR026960">
    <property type="entry name" value="RVT-Znf"/>
</dbReference>